<feature type="compositionally biased region" description="Polar residues" evidence="1">
    <location>
        <begin position="152"/>
        <end position="163"/>
    </location>
</feature>
<dbReference type="KEGG" id="tni:TVNIR_2101"/>
<feature type="region of interest" description="Disordered" evidence="1">
    <location>
        <begin position="132"/>
        <end position="163"/>
    </location>
</feature>
<evidence type="ECO:0000256" key="1">
    <source>
        <dbReference type="SAM" id="MobiDB-lite"/>
    </source>
</evidence>
<proteinExistence type="predicted"/>
<accession>L0DZE4</accession>
<keyword evidence="3" id="KW-1185">Reference proteome</keyword>
<feature type="region of interest" description="Disordered" evidence="1">
    <location>
        <begin position="204"/>
        <end position="225"/>
    </location>
</feature>
<evidence type="ECO:0000313" key="2">
    <source>
        <dbReference type="EMBL" id="AGA33761.1"/>
    </source>
</evidence>
<reference evidence="2" key="1">
    <citation type="submission" date="2015-12" db="EMBL/GenBank/DDBJ databases">
        <authorList>
            <person name="Tikhonova T.V."/>
            <person name="Pavlov A.R."/>
            <person name="Beletsky A.V."/>
            <person name="Mardanov A.V."/>
            <person name="Sorokin D.Y."/>
            <person name="Ravin N.V."/>
            <person name="Popov V.O."/>
        </authorList>
    </citation>
    <scope>NUCLEOTIDE SEQUENCE</scope>
    <source>
        <strain evidence="2">DSM 14787</strain>
    </source>
</reference>
<dbReference type="EMBL" id="CP003989">
    <property type="protein sequence ID" value="AGA33761.1"/>
    <property type="molecule type" value="Genomic_DNA"/>
</dbReference>
<organism evidence="2 3">
    <name type="scientific">Thioalkalivibrio nitratireducens (strain DSM 14787 / UNIQEM 213 / ALEN2)</name>
    <dbReference type="NCBI Taxonomy" id="1255043"/>
    <lineage>
        <taxon>Bacteria</taxon>
        <taxon>Pseudomonadati</taxon>
        <taxon>Pseudomonadota</taxon>
        <taxon>Gammaproteobacteria</taxon>
        <taxon>Chromatiales</taxon>
        <taxon>Ectothiorhodospiraceae</taxon>
        <taxon>Thioalkalivibrio</taxon>
    </lineage>
</organism>
<gene>
    <name evidence="2" type="ordered locus">TVNIR_2101</name>
</gene>
<evidence type="ECO:0000313" key="3">
    <source>
        <dbReference type="Proteomes" id="UP000010809"/>
    </source>
</evidence>
<dbReference type="STRING" id="1255043.TVNIR_2101"/>
<dbReference type="RefSeq" id="WP_015258886.1">
    <property type="nucleotide sequence ID" value="NC_019902.2"/>
</dbReference>
<dbReference type="HOGENOM" id="CLU_1229429_0_0_6"/>
<dbReference type="Proteomes" id="UP000010809">
    <property type="component" value="Chromosome"/>
</dbReference>
<dbReference type="OrthoDB" id="4752588at2"/>
<dbReference type="AlphaFoldDB" id="L0DZE4"/>
<dbReference type="PATRIC" id="fig|1255043.3.peg.2123"/>
<protein>
    <submittedName>
        <fullName evidence="2">Uncharacterized protein</fullName>
    </submittedName>
</protein>
<sequence length="225" mass="24826">MSQRDPRSYNTWRIALEDGDITPIEALLRWTYVAMSRRVMDLEEYTRLVTKTLPSVEWHQPGEETELPGYLPVTWTCAADFFEWADSYLGHIFSLGSFLREYIAEHDPGKKARLVQSKQADIATKVREAAENPLPANPVAEGKAGPGRGNKTGDNVTRLSRGNDQTYTLRRLARDNPELLGKVEAGELTANAAAIEAGFRKPTKSIPVDSAESAVRGTAARVPGA</sequence>
<name>L0DZE4_THIND</name>